<keyword evidence="1 2" id="KW-0812">Transmembrane</keyword>
<dbReference type="RefSeq" id="WP_246903325.1">
    <property type="nucleotide sequence ID" value="NZ_JALJRB010000003.1"/>
</dbReference>
<evidence type="ECO:0000256" key="2">
    <source>
        <dbReference type="SAM" id="Phobius"/>
    </source>
</evidence>
<sequence>MQIGITLVDILIGAASGATIAHRLQEHFAAVAYLAPYSGPLGLGVVVLAVTFLTLILGKLVPKQLAVGSPERLSRMTAPVMALLLRLAMPAVYLLSGTTRLVVRLLGVHPSPEPGATEEDIRGMIKEAALAGEVELAEKFLLERIFR</sequence>
<gene>
    <name evidence="4" type="ORF">MRX98_04415</name>
</gene>
<feature type="transmembrane region" description="Helical" evidence="2">
    <location>
        <begin position="73"/>
        <end position="95"/>
    </location>
</feature>
<dbReference type="InterPro" id="IPR051676">
    <property type="entry name" value="UPF0053_domain"/>
</dbReference>
<organism evidence="4 5">
    <name type="scientific">Desulfatitalea alkaliphila</name>
    <dbReference type="NCBI Taxonomy" id="2929485"/>
    <lineage>
        <taxon>Bacteria</taxon>
        <taxon>Pseudomonadati</taxon>
        <taxon>Thermodesulfobacteriota</taxon>
        <taxon>Desulfobacteria</taxon>
        <taxon>Desulfobacterales</taxon>
        <taxon>Desulfosarcinaceae</taxon>
        <taxon>Desulfatitalea</taxon>
    </lineage>
</organism>
<evidence type="ECO:0000259" key="3">
    <source>
        <dbReference type="PROSITE" id="PS51846"/>
    </source>
</evidence>
<evidence type="ECO:0000256" key="1">
    <source>
        <dbReference type="PROSITE-ProRule" id="PRU01193"/>
    </source>
</evidence>
<dbReference type="GO" id="GO:0016020">
    <property type="term" value="C:membrane"/>
    <property type="evidence" value="ECO:0007669"/>
    <property type="project" value="UniProtKB-UniRule"/>
</dbReference>
<dbReference type="Pfam" id="PF01595">
    <property type="entry name" value="CNNM"/>
    <property type="match status" value="1"/>
</dbReference>
<name>A0AA41R0D9_9BACT</name>
<dbReference type="PROSITE" id="PS51846">
    <property type="entry name" value="CNNM"/>
    <property type="match status" value="1"/>
</dbReference>
<dbReference type="AlphaFoldDB" id="A0AA41R0D9"/>
<feature type="domain" description="CNNM transmembrane" evidence="3">
    <location>
        <begin position="1"/>
        <end position="138"/>
    </location>
</feature>
<dbReference type="Proteomes" id="UP001165427">
    <property type="component" value="Unassembled WGS sequence"/>
</dbReference>
<dbReference type="PANTHER" id="PTHR43099">
    <property type="entry name" value="UPF0053 PROTEIN YRKA"/>
    <property type="match status" value="1"/>
</dbReference>
<protein>
    <submittedName>
        <fullName evidence="4">CNNM domain-containing protein</fullName>
    </submittedName>
</protein>
<keyword evidence="1 2" id="KW-0472">Membrane</keyword>
<reference evidence="4" key="1">
    <citation type="submission" date="2022-04" db="EMBL/GenBank/DDBJ databases">
        <title>Desulfatitalea alkaliphila sp. nov., a novel anaerobic sulfate-reducing bacterium isolated from terrestrial mud volcano, Taman Peninsula, Russia.</title>
        <authorList>
            <person name="Khomyakova M.A."/>
            <person name="Merkel A.Y."/>
            <person name="Slobodkin A.I."/>
        </authorList>
    </citation>
    <scope>NUCLEOTIDE SEQUENCE</scope>
    <source>
        <strain evidence="4">M08but</strain>
    </source>
</reference>
<dbReference type="InterPro" id="IPR002550">
    <property type="entry name" value="CNNM"/>
</dbReference>
<feature type="transmembrane region" description="Helical" evidence="2">
    <location>
        <begin position="41"/>
        <end position="61"/>
    </location>
</feature>
<comment type="caution">
    <text evidence="4">The sequence shown here is derived from an EMBL/GenBank/DDBJ whole genome shotgun (WGS) entry which is preliminary data.</text>
</comment>
<evidence type="ECO:0000313" key="5">
    <source>
        <dbReference type="Proteomes" id="UP001165427"/>
    </source>
</evidence>
<dbReference type="EMBL" id="JALJRB010000003">
    <property type="protein sequence ID" value="MCJ8499807.1"/>
    <property type="molecule type" value="Genomic_DNA"/>
</dbReference>
<evidence type="ECO:0000313" key="4">
    <source>
        <dbReference type="EMBL" id="MCJ8499807.1"/>
    </source>
</evidence>
<proteinExistence type="predicted"/>
<keyword evidence="1 2" id="KW-1133">Transmembrane helix</keyword>
<dbReference type="PANTHER" id="PTHR43099:SF5">
    <property type="entry name" value="HLYC_CORC FAMILY TRANSPORTER"/>
    <property type="match status" value="1"/>
</dbReference>
<accession>A0AA41R0D9</accession>
<keyword evidence="5" id="KW-1185">Reference proteome</keyword>